<organism evidence="18 19">
    <name type="scientific">Telmatospirillum siberiense</name>
    <dbReference type="NCBI Taxonomy" id="382514"/>
    <lineage>
        <taxon>Bacteria</taxon>
        <taxon>Pseudomonadati</taxon>
        <taxon>Pseudomonadota</taxon>
        <taxon>Alphaproteobacteria</taxon>
        <taxon>Rhodospirillales</taxon>
        <taxon>Rhodospirillaceae</taxon>
        <taxon>Telmatospirillum</taxon>
    </lineage>
</organism>
<evidence type="ECO:0000256" key="8">
    <source>
        <dbReference type="ARBA" id="ARBA00023065"/>
    </source>
</evidence>
<feature type="signal peptide" evidence="15">
    <location>
        <begin position="1"/>
        <end position="29"/>
    </location>
</feature>
<dbReference type="EMBL" id="PIUM01000031">
    <property type="protein sequence ID" value="PKU22502.1"/>
    <property type="molecule type" value="Genomic_DNA"/>
</dbReference>
<dbReference type="Gene3D" id="2.40.170.20">
    <property type="entry name" value="TonB-dependent receptor, beta-barrel domain"/>
    <property type="match status" value="1"/>
</dbReference>
<keyword evidence="7" id="KW-0408">Iron</keyword>
<comment type="similarity">
    <text evidence="12 14">Belongs to the TonB-dependent receptor family.</text>
</comment>
<evidence type="ECO:0000256" key="12">
    <source>
        <dbReference type="PROSITE-ProRule" id="PRU01360"/>
    </source>
</evidence>
<dbReference type="PROSITE" id="PS52016">
    <property type="entry name" value="TONB_DEPENDENT_REC_3"/>
    <property type="match status" value="1"/>
</dbReference>
<dbReference type="PANTHER" id="PTHR32552">
    <property type="entry name" value="FERRICHROME IRON RECEPTOR-RELATED"/>
    <property type="match status" value="1"/>
</dbReference>
<comment type="caution">
    <text evidence="18">The sequence shown here is derived from an EMBL/GenBank/DDBJ whole genome shotgun (WGS) entry which is preliminary data.</text>
</comment>
<dbReference type="Pfam" id="PF07715">
    <property type="entry name" value="Plug"/>
    <property type="match status" value="1"/>
</dbReference>
<keyword evidence="19" id="KW-1185">Reference proteome</keyword>
<keyword evidence="9 14" id="KW-0798">TonB box</keyword>
<evidence type="ECO:0000256" key="10">
    <source>
        <dbReference type="ARBA" id="ARBA00023136"/>
    </source>
</evidence>
<dbReference type="SUPFAM" id="SSF56935">
    <property type="entry name" value="Porins"/>
    <property type="match status" value="1"/>
</dbReference>
<dbReference type="InterPro" id="IPR010917">
    <property type="entry name" value="TonB_rcpt_CS"/>
</dbReference>
<sequence length="745" mass="80542">MLLKPRNSFSLRVVLGLGVATSVLQTALADDNAGEIPDVVVTAQRRAEKASDTPISLSVIDNATLEKADIKGLTDLYTYTPSTTINTSSGNAGIYIRGVGNSGATPSTSSAVAVNVDDVYLARPSSPLLDFFDVERVEVLRGPQGTLYGRNATAGAINIYSARPTFTPEGYADFTYGSFNRTDFKAAFSGPVTDTLALRLAVRGASDDGYNKNTDSRGTKASDQDNVSAIRALADYKPVGGPLSVQFTSDYVSQRQGNQTLRPLDGSGVAQVAGAVTSSDFHATSNNAATRNNTESGGFSVKTKYEFDDVSLNSITGYHNIDQDFLLNTDGTSVNVSETLIRTYQSQESQEFRLNSEGKHDLDWVVGSYFFHENVKYTTAMNRYAGTGAPATQLFPNEGADTTAYAGFADGTYHVTDRFSLGAGIRYSWEDKDIDRNFILINGVAAGYSALGKGTTALAVFQHDSASYHSATPRFIAQYKVADNSMVYASVTNGFKSGGAGVNDIISAQRKFASPYANEKIWAYEIGQKSSFLDRKLQVNASLFWYDYTNLQVATYKNGLSTIQNAASASPYGAELEIQARPTDPLTLRFSGSYLHATYDSYISSLGSQVYDASGNTLIGAPTWTLSTSGDYELRLPKLLPEDQRIDLYLGSNYRSEVHFSQLNLPVTVQKPINLVDARITWHLKDGAYSVSIFGKNLLNQNYCQNIVTFTSITSPSLSGAYPQGSALCYPAEGRSLGIQTVARF</sequence>
<evidence type="ECO:0000256" key="1">
    <source>
        <dbReference type="ARBA" id="ARBA00004571"/>
    </source>
</evidence>
<dbReference type="PROSITE" id="PS01156">
    <property type="entry name" value="TONB_DEPENDENT_REC_2"/>
    <property type="match status" value="1"/>
</dbReference>
<feature type="domain" description="TonB-dependent receptor plug" evidence="17">
    <location>
        <begin position="50"/>
        <end position="156"/>
    </location>
</feature>
<comment type="subcellular location">
    <subcellularLocation>
        <location evidence="1 12">Cell outer membrane</location>
        <topology evidence="1 12">Multi-pass membrane protein</topology>
    </subcellularLocation>
</comment>
<dbReference type="InterPro" id="IPR012910">
    <property type="entry name" value="Plug_dom"/>
</dbReference>
<keyword evidence="5 12" id="KW-0812">Transmembrane</keyword>
<keyword evidence="3 12" id="KW-1134">Transmembrane beta strand</keyword>
<evidence type="ECO:0008006" key="20">
    <source>
        <dbReference type="Google" id="ProtNLM"/>
    </source>
</evidence>
<gene>
    <name evidence="18" type="ORF">CWS72_21495</name>
</gene>
<dbReference type="InterPro" id="IPR036942">
    <property type="entry name" value="Beta-barrel_TonB_sf"/>
</dbReference>
<evidence type="ECO:0000256" key="9">
    <source>
        <dbReference type="ARBA" id="ARBA00023077"/>
    </source>
</evidence>
<feature type="chain" id="PRO_5014814030" description="TonB-dependent receptor" evidence="15">
    <location>
        <begin position="30"/>
        <end position="745"/>
    </location>
</feature>
<dbReference type="OrthoDB" id="7413795at2"/>
<dbReference type="Proteomes" id="UP000233293">
    <property type="component" value="Unassembled WGS sequence"/>
</dbReference>
<evidence type="ECO:0000256" key="14">
    <source>
        <dbReference type="RuleBase" id="RU003357"/>
    </source>
</evidence>
<keyword evidence="4" id="KW-0410">Iron transport</keyword>
<evidence type="ECO:0000256" key="7">
    <source>
        <dbReference type="ARBA" id="ARBA00023004"/>
    </source>
</evidence>
<evidence type="ECO:0000256" key="13">
    <source>
        <dbReference type="PROSITE-ProRule" id="PRU10144"/>
    </source>
</evidence>
<dbReference type="InterPro" id="IPR039426">
    <property type="entry name" value="TonB-dep_rcpt-like"/>
</dbReference>
<feature type="short sequence motif" description="TonB C-terminal box" evidence="13">
    <location>
        <begin position="728"/>
        <end position="745"/>
    </location>
</feature>
<reference evidence="19" key="1">
    <citation type="submission" date="2017-12" db="EMBL/GenBank/DDBJ databases">
        <title>Draft genome sequence of Telmatospirillum siberiense 26-4b1T, an acidotolerant peatland alphaproteobacterium potentially involved in sulfur cycling.</title>
        <authorList>
            <person name="Hausmann B."/>
            <person name="Pjevac P."/>
            <person name="Schreck K."/>
            <person name="Herbold C.W."/>
            <person name="Daims H."/>
            <person name="Wagner M."/>
            <person name="Pester M."/>
            <person name="Loy A."/>
        </authorList>
    </citation>
    <scope>NUCLEOTIDE SEQUENCE [LARGE SCALE GENOMIC DNA]</scope>
    <source>
        <strain evidence="19">26-4b1</strain>
    </source>
</reference>
<evidence type="ECO:0000259" key="17">
    <source>
        <dbReference type="Pfam" id="PF07715"/>
    </source>
</evidence>
<feature type="domain" description="TonB-dependent receptor-like beta-barrel" evidence="16">
    <location>
        <begin position="249"/>
        <end position="698"/>
    </location>
</feature>
<dbReference type="Pfam" id="PF00593">
    <property type="entry name" value="TonB_dep_Rec_b-barrel"/>
    <property type="match status" value="1"/>
</dbReference>
<keyword evidence="6 15" id="KW-0732">Signal</keyword>
<protein>
    <recommendedName>
        <fullName evidence="20">TonB-dependent receptor</fullName>
    </recommendedName>
</protein>
<dbReference type="AlphaFoldDB" id="A0A2N3PQ27"/>
<keyword evidence="11 12" id="KW-0998">Cell outer membrane</keyword>
<dbReference type="GO" id="GO:0006826">
    <property type="term" value="P:iron ion transport"/>
    <property type="evidence" value="ECO:0007669"/>
    <property type="project" value="UniProtKB-KW"/>
</dbReference>
<keyword evidence="8" id="KW-0406">Ion transport</keyword>
<evidence type="ECO:0000256" key="3">
    <source>
        <dbReference type="ARBA" id="ARBA00022452"/>
    </source>
</evidence>
<proteinExistence type="inferred from homology"/>
<evidence type="ECO:0000256" key="2">
    <source>
        <dbReference type="ARBA" id="ARBA00022448"/>
    </source>
</evidence>
<evidence type="ECO:0000259" key="16">
    <source>
        <dbReference type="Pfam" id="PF00593"/>
    </source>
</evidence>
<dbReference type="PANTHER" id="PTHR32552:SF81">
    <property type="entry name" value="TONB-DEPENDENT OUTER MEMBRANE RECEPTOR"/>
    <property type="match status" value="1"/>
</dbReference>
<dbReference type="InterPro" id="IPR000531">
    <property type="entry name" value="Beta-barrel_TonB"/>
</dbReference>
<accession>A0A2N3PQ27</accession>
<evidence type="ECO:0000256" key="5">
    <source>
        <dbReference type="ARBA" id="ARBA00022692"/>
    </source>
</evidence>
<keyword evidence="10 12" id="KW-0472">Membrane</keyword>
<dbReference type="GO" id="GO:0009279">
    <property type="term" value="C:cell outer membrane"/>
    <property type="evidence" value="ECO:0007669"/>
    <property type="project" value="UniProtKB-SubCell"/>
</dbReference>
<evidence type="ECO:0000256" key="11">
    <source>
        <dbReference type="ARBA" id="ARBA00023237"/>
    </source>
</evidence>
<evidence type="ECO:0000313" key="19">
    <source>
        <dbReference type="Proteomes" id="UP000233293"/>
    </source>
</evidence>
<keyword evidence="2 12" id="KW-0813">Transport</keyword>
<dbReference type="RefSeq" id="WP_101252700.1">
    <property type="nucleotide sequence ID" value="NZ_PIUM01000031.1"/>
</dbReference>
<evidence type="ECO:0000256" key="15">
    <source>
        <dbReference type="SAM" id="SignalP"/>
    </source>
</evidence>
<name>A0A2N3PQ27_9PROT</name>
<evidence type="ECO:0000256" key="4">
    <source>
        <dbReference type="ARBA" id="ARBA00022496"/>
    </source>
</evidence>
<evidence type="ECO:0000313" key="18">
    <source>
        <dbReference type="EMBL" id="PKU22502.1"/>
    </source>
</evidence>
<evidence type="ECO:0000256" key="6">
    <source>
        <dbReference type="ARBA" id="ARBA00022729"/>
    </source>
</evidence>